<sequence length="141" mass="16156">MTPLWRSTVTRDELAALFDPIQHSNVECDGFSRIVFSVLTERGHKPILKAGALSARGAIVRPHLWIEVYGFMIDYQARRWLGHEPWIPHGVFRASETEAIYEGVTIEVKVLPEPIRRLMLMSFADVESESQSRLITPEIIR</sequence>
<accession>A4V7L0</accession>
<reference evidence="1 2" key="1">
    <citation type="journal article" date="2007" name="ISME J.">
        <title>Sequence-based analysis of pQBR103; a representative of a unique, transfer-proficient mega plasmid resident in the microbial community of sugar beet.</title>
        <authorList>
            <person name="Tett A."/>
            <person name="Spiers A.J."/>
            <person name="Crossman L.C."/>
            <person name="Ager D."/>
            <person name="Ciric L."/>
            <person name="Dow J.M."/>
            <person name="Fry J.C."/>
            <person name="Harris D."/>
            <person name="Lilley A."/>
            <person name="Oliver A."/>
            <person name="Parkhill J."/>
            <person name="Quail M.A."/>
            <person name="Rainey P.B."/>
            <person name="Saunders N.J."/>
            <person name="Seeger K."/>
            <person name="Snyder L.A.S."/>
            <person name="Squares R."/>
            <person name="Thomas C.M."/>
            <person name="Turner S.L."/>
            <person name="Zhang X.-X."/>
            <person name="Field D."/>
            <person name="Bailey M.J."/>
        </authorList>
    </citation>
    <scope>NUCLEOTIDE SEQUENCE [LARGE SCALE GENOMIC DNA]</scope>
    <source>
        <strain evidence="1 2">SBW25</strain>
    </source>
</reference>
<organism evidence="1 2">
    <name type="scientific">Pseudomonas fluorescens (strain SBW25)</name>
    <dbReference type="NCBI Taxonomy" id="216595"/>
    <lineage>
        <taxon>Bacteria</taxon>
        <taxon>Pseudomonadati</taxon>
        <taxon>Pseudomonadota</taxon>
        <taxon>Gammaproteobacteria</taxon>
        <taxon>Pseudomonadales</taxon>
        <taxon>Pseudomonadaceae</taxon>
        <taxon>Pseudomonas</taxon>
    </lineage>
</organism>
<dbReference type="Proteomes" id="UP000002332">
    <property type="component" value="Plasmid pQBR103"/>
</dbReference>
<dbReference type="EMBL" id="AM235768">
    <property type="protein sequence ID" value="CAM96107.1"/>
    <property type="molecule type" value="Genomic_DNA"/>
</dbReference>
<evidence type="ECO:0000313" key="2">
    <source>
        <dbReference type="Proteomes" id="UP000002332"/>
    </source>
</evidence>
<evidence type="ECO:0000313" key="1">
    <source>
        <dbReference type="EMBL" id="CAM96107.1"/>
    </source>
</evidence>
<dbReference type="AlphaFoldDB" id="A4V7L0"/>
<protein>
    <submittedName>
        <fullName evidence="1">Uncharacterized protein</fullName>
    </submittedName>
</protein>
<name>A4V7L0_PSEFS</name>
<gene>
    <name evidence="1" type="ordered locus">pQBR0075</name>
</gene>
<keyword evidence="1" id="KW-0614">Plasmid</keyword>
<geneLocation type="plasmid" evidence="1 2">
    <name>pQBR103</name>
</geneLocation>
<proteinExistence type="predicted"/>